<gene>
    <name evidence="3" type="ORF">SAMN05660710_00458</name>
</gene>
<dbReference type="SUPFAM" id="SSF53955">
    <property type="entry name" value="Lysozyme-like"/>
    <property type="match status" value="1"/>
</dbReference>
<dbReference type="InterPro" id="IPR008258">
    <property type="entry name" value="Transglycosylase_SLT_dom_1"/>
</dbReference>
<dbReference type="Gene3D" id="1.10.530.10">
    <property type="match status" value="1"/>
</dbReference>
<keyword evidence="4" id="KW-1185">Reference proteome</keyword>
<evidence type="ECO:0000259" key="2">
    <source>
        <dbReference type="Pfam" id="PF01464"/>
    </source>
</evidence>
<protein>
    <submittedName>
        <fullName evidence="3">Transglycosylase SLT domain-containing protein</fullName>
    </submittedName>
</protein>
<dbReference type="CDD" id="cd00254">
    <property type="entry name" value="LT-like"/>
    <property type="match status" value="1"/>
</dbReference>
<evidence type="ECO:0000313" key="4">
    <source>
        <dbReference type="Proteomes" id="UP000199502"/>
    </source>
</evidence>
<dbReference type="InterPro" id="IPR023346">
    <property type="entry name" value="Lysozyme-like_dom_sf"/>
</dbReference>
<feature type="domain" description="Transglycosylase SLT" evidence="2">
    <location>
        <begin position="75"/>
        <end position="156"/>
    </location>
</feature>
<dbReference type="STRING" id="336292.SAMN05660710_00458"/>
<dbReference type="AlphaFoldDB" id="A0A1G5C932"/>
<organism evidence="3 4">
    <name type="scientific">Paracoccus tibetensis</name>
    <dbReference type="NCBI Taxonomy" id="336292"/>
    <lineage>
        <taxon>Bacteria</taxon>
        <taxon>Pseudomonadati</taxon>
        <taxon>Pseudomonadota</taxon>
        <taxon>Alphaproteobacteria</taxon>
        <taxon>Rhodobacterales</taxon>
        <taxon>Paracoccaceae</taxon>
        <taxon>Paracoccus</taxon>
    </lineage>
</organism>
<dbReference type="EMBL" id="FMVT01000001">
    <property type="protein sequence ID" value="SCX98820.1"/>
    <property type="molecule type" value="Genomic_DNA"/>
</dbReference>
<sequence length="184" mass="20168">MREALVAKAAGGQPRVACGDSPRDIFAQKMGRRALILGALALAGCGGGGRGPEMPAGLGANGLYPNETPYLRQRINFWAGHYELPSALVQRVVLRESQHRPGARNGPYYGLMQLNPATARTMGYRGPDQGLLDADTNLRYGVRYLRGAWLVAEGDPDRTLTWYSRGYYYEAKRKGLLRQTGLRG</sequence>
<proteinExistence type="inferred from homology"/>
<name>A0A1G5C932_9RHOB</name>
<comment type="similarity">
    <text evidence="1">Belongs to the virb1 family.</text>
</comment>
<evidence type="ECO:0000313" key="3">
    <source>
        <dbReference type="EMBL" id="SCX98820.1"/>
    </source>
</evidence>
<reference evidence="3 4" key="1">
    <citation type="submission" date="2016-10" db="EMBL/GenBank/DDBJ databases">
        <authorList>
            <person name="de Groot N.N."/>
        </authorList>
    </citation>
    <scope>NUCLEOTIDE SEQUENCE [LARGE SCALE GENOMIC DNA]</scope>
    <source>
        <strain evidence="3 4">CGMCC 1.8925</strain>
    </source>
</reference>
<evidence type="ECO:0000256" key="1">
    <source>
        <dbReference type="ARBA" id="ARBA00009387"/>
    </source>
</evidence>
<dbReference type="Pfam" id="PF01464">
    <property type="entry name" value="SLT"/>
    <property type="match status" value="1"/>
</dbReference>
<accession>A0A1G5C932</accession>
<dbReference type="Proteomes" id="UP000199502">
    <property type="component" value="Unassembled WGS sequence"/>
</dbReference>